<dbReference type="EMBL" id="GGEC01073118">
    <property type="protein sequence ID" value="MBX53602.1"/>
    <property type="molecule type" value="Transcribed_RNA"/>
</dbReference>
<accession>A0A2P2PFZ3</accession>
<protein>
    <submittedName>
        <fullName evidence="1">Uncharacterized protein</fullName>
    </submittedName>
</protein>
<name>A0A2P2PFZ3_RHIMU</name>
<evidence type="ECO:0000313" key="1">
    <source>
        <dbReference type="EMBL" id="MBX53602.1"/>
    </source>
</evidence>
<proteinExistence type="predicted"/>
<reference evidence="1" key="1">
    <citation type="submission" date="2018-02" db="EMBL/GenBank/DDBJ databases">
        <title>Rhizophora mucronata_Transcriptome.</title>
        <authorList>
            <person name="Meera S.P."/>
            <person name="Sreeshan A."/>
            <person name="Augustine A."/>
        </authorList>
    </citation>
    <scope>NUCLEOTIDE SEQUENCE</scope>
    <source>
        <tissue evidence="1">Leaf</tissue>
    </source>
</reference>
<sequence length="24" mass="2930">MQLDTAFYLLRRVNIDICGDWSHY</sequence>
<dbReference type="AlphaFoldDB" id="A0A2P2PFZ3"/>
<organism evidence="1">
    <name type="scientific">Rhizophora mucronata</name>
    <name type="common">Asiatic mangrove</name>
    <dbReference type="NCBI Taxonomy" id="61149"/>
    <lineage>
        <taxon>Eukaryota</taxon>
        <taxon>Viridiplantae</taxon>
        <taxon>Streptophyta</taxon>
        <taxon>Embryophyta</taxon>
        <taxon>Tracheophyta</taxon>
        <taxon>Spermatophyta</taxon>
        <taxon>Magnoliopsida</taxon>
        <taxon>eudicotyledons</taxon>
        <taxon>Gunneridae</taxon>
        <taxon>Pentapetalae</taxon>
        <taxon>rosids</taxon>
        <taxon>fabids</taxon>
        <taxon>Malpighiales</taxon>
        <taxon>Rhizophoraceae</taxon>
        <taxon>Rhizophora</taxon>
    </lineage>
</organism>